<dbReference type="Proteomes" id="UP001300763">
    <property type="component" value="Unassembled WGS sequence"/>
</dbReference>
<accession>A0ABT5SW39</accession>
<protein>
    <submittedName>
        <fullName evidence="3">DUF2304 domain-containing protein</fullName>
    </submittedName>
</protein>
<organism evidence="3 4">
    <name type="scientific">Actinomycetospora lemnae</name>
    <dbReference type="NCBI Taxonomy" id="3019891"/>
    <lineage>
        <taxon>Bacteria</taxon>
        <taxon>Bacillati</taxon>
        <taxon>Actinomycetota</taxon>
        <taxon>Actinomycetes</taxon>
        <taxon>Pseudonocardiales</taxon>
        <taxon>Pseudonocardiaceae</taxon>
        <taxon>Actinomycetospora</taxon>
    </lineage>
</organism>
<keyword evidence="2" id="KW-0812">Transmembrane</keyword>
<name>A0ABT5SW39_9PSEU</name>
<evidence type="ECO:0000256" key="2">
    <source>
        <dbReference type="SAM" id="Phobius"/>
    </source>
</evidence>
<comment type="caution">
    <text evidence="3">The sequence shown here is derived from an EMBL/GenBank/DDBJ whole genome shotgun (WGS) entry which is preliminary data.</text>
</comment>
<gene>
    <name evidence="3" type="ORF">PGB27_13535</name>
</gene>
<dbReference type="RefSeq" id="WP_274200879.1">
    <property type="nucleotide sequence ID" value="NZ_JAQZAO010000005.1"/>
</dbReference>
<feature type="transmembrane region" description="Helical" evidence="2">
    <location>
        <begin position="67"/>
        <end position="85"/>
    </location>
</feature>
<dbReference type="Pfam" id="PF10066">
    <property type="entry name" value="DUF2304"/>
    <property type="match status" value="1"/>
</dbReference>
<feature type="region of interest" description="Disordered" evidence="1">
    <location>
        <begin position="112"/>
        <end position="138"/>
    </location>
</feature>
<keyword evidence="4" id="KW-1185">Reference proteome</keyword>
<reference evidence="3 4" key="1">
    <citation type="submission" date="2023-02" db="EMBL/GenBank/DDBJ databases">
        <title>Genome sequencing required for Actinomycetospora new species description.</title>
        <authorList>
            <person name="Saimee Y."/>
            <person name="Duangmal K."/>
        </authorList>
    </citation>
    <scope>NUCLEOTIDE SEQUENCE [LARGE SCALE GENOMIC DNA]</scope>
    <source>
        <strain evidence="3 4">DW7H6</strain>
    </source>
</reference>
<dbReference type="InterPro" id="IPR019277">
    <property type="entry name" value="DUF2304"/>
</dbReference>
<sequence>MLVKLILIAAVLGLFVAFLRSKPGVRIQAGKRVAVVLFAAVNIYAIVRPGDVSAVANLIGVGRGADLVLYALVIAFLMGMLNFYVRFKAVDQRFTALARAVALREAEVVNRERFPDDEPHGALAASGSGSRPGDPEGS</sequence>
<dbReference type="EMBL" id="JAQZAO010000005">
    <property type="protein sequence ID" value="MDD7966361.1"/>
    <property type="molecule type" value="Genomic_DNA"/>
</dbReference>
<evidence type="ECO:0000313" key="4">
    <source>
        <dbReference type="Proteomes" id="UP001300763"/>
    </source>
</evidence>
<proteinExistence type="predicted"/>
<evidence type="ECO:0000256" key="1">
    <source>
        <dbReference type="SAM" id="MobiDB-lite"/>
    </source>
</evidence>
<keyword evidence="2" id="KW-1133">Transmembrane helix</keyword>
<evidence type="ECO:0000313" key="3">
    <source>
        <dbReference type="EMBL" id="MDD7966361.1"/>
    </source>
</evidence>
<keyword evidence="2" id="KW-0472">Membrane</keyword>